<evidence type="ECO:0000259" key="4">
    <source>
        <dbReference type="Pfam" id="PF04734"/>
    </source>
</evidence>
<keyword evidence="3" id="KW-0746">Sphingolipid metabolism</keyword>
<dbReference type="Gene3D" id="2.60.40.2300">
    <property type="entry name" value="Neutral/alkaline non-lysosomal ceramidase, C-terminal domain"/>
    <property type="match status" value="1"/>
</dbReference>
<feature type="domain" description="Neutral/alkaline non-lysosomal ceramidase N-terminal" evidence="4">
    <location>
        <begin position="25"/>
        <end position="522"/>
    </location>
</feature>
<dbReference type="Pfam" id="PF17048">
    <property type="entry name" value="Ceramidse_alk_C"/>
    <property type="match status" value="1"/>
</dbReference>
<dbReference type="PANTHER" id="PTHR12670">
    <property type="entry name" value="CERAMIDASE"/>
    <property type="match status" value="1"/>
</dbReference>
<evidence type="ECO:0000313" key="6">
    <source>
        <dbReference type="EMBL" id="QEH94565.1"/>
    </source>
</evidence>
<keyword evidence="7" id="KW-1185">Reference proteome</keyword>
<sequence>MGALAVTAGSLAGAPAASAETNAPYLVGAGIYDITGAVAETGAVGYAANQEMNGLQERLYSHAYVMGDPKTGKRVVFVSADAGAMFQSVKLGVVNKLKAKYGSRYDDSNVMLSATHTHVANSGQSHDKLYQIAGADKSGSGYDQRNFDAMVNGIVASIERADANVEPGNISVTSGNLSGATKNRSAKAYEANKDAGSFDSNVNETMTVLKLTSASGQPVGMINWFSTHPTQFSKDTTHISGDTKGRAQYEFEKKMKSDPTKAKTFVAAFASSDEGDVVSTQGNSKSAPGFGGSSDDFVNTEIDGMRQYTRGEQLWDGPSTPVTGPIDSRGRWANFADYTVKGEYTQGAGEKKLCKPARGWSFAAGAENGPSDIPGIYEGMTKGSFSVTDKYNKIDTSALGGLTRFALASLTTILGADDACQEEKAVLLPDGKLGMAPTAAPVQILRIGNVALVGVPAEATTMSGRRIRAEVSKQLAGTGVDNVVVAGLTNSYMGYLTTREEYAKQHYEGASTEFGPNQLGASLQEYSGLAKAMRDGTSVSNQVTPTTKSGGASRAGVVLDDKPLSQSFGQVLTQPKASYSRGETATAVFRGGHPKNDFRTQRSFLEVQRKEGSQWVTYLTDRDWDTSYTWKREGASYSRTTVDWRIRGDVPAGTYRLVQTGDWKNGWNGKVSPYTGTSQEFTVN</sequence>
<comment type="similarity">
    <text evidence="1 3">Belongs to the neutral ceramidase family.</text>
</comment>
<dbReference type="EC" id="3.5.1.23" evidence="3"/>
<reference evidence="6 7" key="1">
    <citation type="submission" date="2019-08" db="EMBL/GenBank/DDBJ databases">
        <title>Dermacoccus abyssi strain HZAU 226, whole genome Nanopore sequencing project.</title>
        <authorList>
            <person name="Guo A."/>
            <person name="Zhang X."/>
            <person name="Ruan Y."/>
            <person name="Liu W."/>
            <person name="Chen Q."/>
            <person name="Gu L."/>
        </authorList>
    </citation>
    <scope>NUCLEOTIDE SEQUENCE [LARGE SCALE GENOMIC DNA]</scope>
    <source>
        <strain evidence="6 7">HZAU 226</strain>
    </source>
</reference>
<dbReference type="Pfam" id="PF04734">
    <property type="entry name" value="Ceramidase_alk"/>
    <property type="match status" value="1"/>
</dbReference>
<dbReference type="InterPro" id="IPR006823">
    <property type="entry name" value="Ceramidase_alk"/>
</dbReference>
<name>A0ABX5ZD87_9MICO</name>
<feature type="domain" description="Neutral/alkaline non-lysosomal ceramidase C-terminal" evidence="5">
    <location>
        <begin position="527"/>
        <end position="683"/>
    </location>
</feature>
<dbReference type="InterPro" id="IPR031331">
    <property type="entry name" value="NEUT/ALK_ceramidase_C"/>
</dbReference>
<evidence type="ECO:0000256" key="3">
    <source>
        <dbReference type="RuleBase" id="RU366019"/>
    </source>
</evidence>
<keyword evidence="3" id="KW-0443">Lipid metabolism</keyword>
<keyword evidence="2 3" id="KW-0378">Hydrolase</keyword>
<dbReference type="PANTHER" id="PTHR12670:SF1">
    <property type="entry name" value="NEUTRAL CERAMIDASE"/>
    <property type="match status" value="1"/>
</dbReference>
<dbReference type="EMBL" id="CP043031">
    <property type="protein sequence ID" value="QEH94565.1"/>
    <property type="molecule type" value="Genomic_DNA"/>
</dbReference>
<proteinExistence type="inferred from homology"/>
<dbReference type="InterPro" id="IPR038445">
    <property type="entry name" value="NCDase_C_sf"/>
</dbReference>
<dbReference type="InterPro" id="IPR031329">
    <property type="entry name" value="NEUT/ALK_ceramidase_N"/>
</dbReference>
<organism evidence="6 7">
    <name type="scientific">Dermacoccus abyssi</name>
    <dbReference type="NCBI Taxonomy" id="322596"/>
    <lineage>
        <taxon>Bacteria</taxon>
        <taxon>Bacillati</taxon>
        <taxon>Actinomycetota</taxon>
        <taxon>Actinomycetes</taxon>
        <taxon>Micrococcales</taxon>
        <taxon>Dermacoccaceae</taxon>
        <taxon>Dermacoccus</taxon>
    </lineage>
</organism>
<gene>
    <name evidence="6" type="ORF">FV141_02440</name>
</gene>
<evidence type="ECO:0000256" key="1">
    <source>
        <dbReference type="ARBA" id="ARBA00009835"/>
    </source>
</evidence>
<evidence type="ECO:0000256" key="2">
    <source>
        <dbReference type="ARBA" id="ARBA00022801"/>
    </source>
</evidence>
<comment type="catalytic activity">
    <reaction evidence="3">
        <text>an N-acylsphing-4-enine + H2O = sphing-4-enine + a fatty acid</text>
        <dbReference type="Rhea" id="RHEA:20856"/>
        <dbReference type="ChEBI" id="CHEBI:15377"/>
        <dbReference type="ChEBI" id="CHEBI:28868"/>
        <dbReference type="ChEBI" id="CHEBI:52639"/>
        <dbReference type="ChEBI" id="CHEBI:57756"/>
        <dbReference type="EC" id="3.5.1.23"/>
    </reaction>
</comment>
<protein>
    <recommendedName>
        <fullName evidence="3">Neutral ceramidase</fullName>
        <ecNumber evidence="3">3.5.1.23</ecNumber>
    </recommendedName>
</protein>
<evidence type="ECO:0000313" key="7">
    <source>
        <dbReference type="Proteomes" id="UP000323565"/>
    </source>
</evidence>
<dbReference type="Proteomes" id="UP000323565">
    <property type="component" value="Chromosome"/>
</dbReference>
<accession>A0ABX5ZD87</accession>
<evidence type="ECO:0000259" key="5">
    <source>
        <dbReference type="Pfam" id="PF17048"/>
    </source>
</evidence>